<keyword evidence="4" id="KW-0378">Hydrolase</keyword>
<accession>A0A1I0YZX0</accession>
<feature type="active site" description="Proton donor" evidence="7">
    <location>
        <position position="263"/>
    </location>
</feature>
<dbReference type="SUPFAM" id="SSF51445">
    <property type="entry name" value="(Trans)glycosidases"/>
    <property type="match status" value="1"/>
</dbReference>
<dbReference type="Proteomes" id="UP000198790">
    <property type="component" value="Unassembled WGS sequence"/>
</dbReference>
<evidence type="ECO:0000256" key="2">
    <source>
        <dbReference type="ARBA" id="ARBA00008061"/>
    </source>
</evidence>
<dbReference type="NCBIfam" id="NF006968">
    <property type="entry name" value="PRK09441.1-1"/>
    <property type="match status" value="1"/>
</dbReference>
<organism evidence="10 11">
    <name type="scientific">Algoriphagus aquimarinus</name>
    <dbReference type="NCBI Taxonomy" id="237018"/>
    <lineage>
        <taxon>Bacteria</taxon>
        <taxon>Pseudomonadati</taxon>
        <taxon>Bacteroidota</taxon>
        <taxon>Cytophagia</taxon>
        <taxon>Cytophagales</taxon>
        <taxon>Cyclobacteriaceae</taxon>
        <taxon>Algoriphagus</taxon>
    </lineage>
</organism>
<dbReference type="Gene3D" id="3.20.20.80">
    <property type="entry name" value="Glycosidases"/>
    <property type="match status" value="1"/>
</dbReference>
<gene>
    <name evidence="10" type="ORF">SAMN04489723_105122</name>
</gene>
<evidence type="ECO:0000313" key="10">
    <source>
        <dbReference type="EMBL" id="SFB17910.1"/>
    </source>
</evidence>
<dbReference type="InterPro" id="IPR015237">
    <property type="entry name" value="Alpha-amylase_C_pro"/>
</dbReference>
<evidence type="ECO:0000256" key="8">
    <source>
        <dbReference type="PIRSR" id="PIRSR001021-2"/>
    </source>
</evidence>
<evidence type="ECO:0000256" key="1">
    <source>
        <dbReference type="ARBA" id="ARBA00001913"/>
    </source>
</evidence>
<evidence type="ECO:0000256" key="6">
    <source>
        <dbReference type="ARBA" id="ARBA00023295"/>
    </source>
</evidence>
<dbReference type="GO" id="GO:0005509">
    <property type="term" value="F:calcium ion binding"/>
    <property type="evidence" value="ECO:0007669"/>
    <property type="project" value="InterPro"/>
</dbReference>
<keyword evidence="6" id="KW-0326">Glycosidase</keyword>
<dbReference type="InterPro" id="IPR006047">
    <property type="entry name" value="GH13_cat_dom"/>
</dbReference>
<dbReference type="Pfam" id="PF09154">
    <property type="entry name" value="Alpha-amy_C_pro"/>
    <property type="match status" value="1"/>
</dbReference>
<name>A0A1I0YZX0_9BACT</name>
<dbReference type="PIRSF" id="PIRSF001021">
    <property type="entry name" value="Alph-amls_thrmst"/>
    <property type="match status" value="1"/>
</dbReference>
<dbReference type="SUPFAM" id="SSF51011">
    <property type="entry name" value="Glycosyl hydrolase domain"/>
    <property type="match status" value="1"/>
</dbReference>
<dbReference type="STRING" id="237018.SAMN04489723_105122"/>
<dbReference type="Gene3D" id="2.40.30.140">
    <property type="match status" value="1"/>
</dbReference>
<dbReference type="Gene3D" id="2.60.40.1180">
    <property type="entry name" value="Golgi alpha-mannosidase II"/>
    <property type="match status" value="1"/>
</dbReference>
<evidence type="ECO:0000256" key="5">
    <source>
        <dbReference type="ARBA" id="ARBA00023277"/>
    </source>
</evidence>
<comment type="cofactor">
    <cofactor evidence="1">
        <name>Ca(2+)</name>
        <dbReference type="ChEBI" id="CHEBI:29108"/>
    </cofactor>
</comment>
<keyword evidence="11" id="KW-1185">Reference proteome</keyword>
<keyword evidence="8" id="KW-0106">Calcium</keyword>
<dbReference type="InterPro" id="IPR013780">
    <property type="entry name" value="Glyco_hydro_b"/>
</dbReference>
<dbReference type="GO" id="GO:0004553">
    <property type="term" value="F:hydrolase activity, hydrolyzing O-glycosyl compounds"/>
    <property type="evidence" value="ECO:0007669"/>
    <property type="project" value="InterPro"/>
</dbReference>
<dbReference type="InterPro" id="IPR013776">
    <property type="entry name" value="A-amylase_thermo"/>
</dbReference>
<dbReference type="SMART" id="SM00642">
    <property type="entry name" value="Aamy"/>
    <property type="match status" value="1"/>
</dbReference>
<dbReference type="AlphaFoldDB" id="A0A1I0YZX0"/>
<feature type="binding site" evidence="8">
    <location>
        <position position="196"/>
    </location>
    <ligand>
        <name>Ca(2+)</name>
        <dbReference type="ChEBI" id="CHEBI:29108"/>
        <label>1</label>
    </ligand>
</feature>
<dbReference type="InterPro" id="IPR017853">
    <property type="entry name" value="GH"/>
</dbReference>
<dbReference type="PANTHER" id="PTHR43447">
    <property type="entry name" value="ALPHA-AMYLASE"/>
    <property type="match status" value="1"/>
</dbReference>
<dbReference type="RefSeq" id="WP_092896189.1">
    <property type="nucleotide sequence ID" value="NZ_FOKK01000005.1"/>
</dbReference>
<dbReference type="Pfam" id="PF00128">
    <property type="entry name" value="Alpha-amylase"/>
    <property type="match status" value="1"/>
</dbReference>
<comment type="similarity">
    <text evidence="2">Belongs to the glycosyl hydrolase 13 family.</text>
</comment>
<feature type="domain" description="Glycosyl hydrolase family 13 catalytic" evidence="9">
    <location>
        <begin position="4"/>
        <end position="395"/>
    </location>
</feature>
<dbReference type="NCBIfam" id="NF006969">
    <property type="entry name" value="PRK09441.1-2"/>
    <property type="match status" value="1"/>
</dbReference>
<feature type="active site" description="Nucleophile" evidence="7">
    <location>
        <position position="233"/>
    </location>
</feature>
<dbReference type="OrthoDB" id="9806009at2"/>
<evidence type="ECO:0000313" key="11">
    <source>
        <dbReference type="Proteomes" id="UP000198790"/>
    </source>
</evidence>
<evidence type="ECO:0000256" key="3">
    <source>
        <dbReference type="ARBA" id="ARBA00022723"/>
    </source>
</evidence>
<keyword evidence="5" id="KW-0119">Carbohydrate metabolism</keyword>
<evidence type="ECO:0000256" key="7">
    <source>
        <dbReference type="PIRSR" id="PIRSR001021-1"/>
    </source>
</evidence>
<evidence type="ECO:0000256" key="4">
    <source>
        <dbReference type="ARBA" id="ARBA00022801"/>
    </source>
</evidence>
<evidence type="ECO:0000259" key="9">
    <source>
        <dbReference type="SMART" id="SM00642"/>
    </source>
</evidence>
<proteinExistence type="inferred from homology"/>
<dbReference type="GO" id="GO:0005975">
    <property type="term" value="P:carbohydrate metabolic process"/>
    <property type="evidence" value="ECO:0007669"/>
    <property type="project" value="InterPro"/>
</dbReference>
<keyword evidence="3 8" id="KW-0479">Metal-binding</keyword>
<sequence>MKNGTMIQFFHWYSPEDTLWKEVKEKAEYLGNLGITSVWLPPASKGEQGGMSVGYDTYDLFDLGEFDQKGTVRTKYGTKDEFIEATQALHDRGVQVIVDFVFNHKAGGDESELMQAIKVKEQNRLENISEPYEIEAFTRFTFPGRNGEYSDFIWDKHCFSGVDYDHRNQEHGIFNLMSEYGNDWEEMITNEKGNYDFLMFCDIEFRNPAVKEELLHYATWLHELTYYDGVRLDAVKHIPPAYFQEFLYLLRERTGKDIFAVGEYWAPGNLEVLTKYIDATEGTMSLFDSALHHSFHVASNMGSQFDLREIFNKSLVSHNQELAVTLVDNHDTQPLQALEAPVEAWFKPLAYALILLRKDGYPCVFYPDLFGASYWDKGDDGQDYEIFINRVDELEPMLYARKDFAFGTQRDYFESANAIGWTREGDENHSGCAVVMSNGDGTTISMEIGVRYSGRSFRDILGKIQDEVWVNESGWAEFHCAPGSVSVWTEVI</sequence>
<feature type="binding site" evidence="8">
    <location>
        <position position="202"/>
    </location>
    <ligand>
        <name>Ca(2+)</name>
        <dbReference type="ChEBI" id="CHEBI:29108"/>
        <label>1</label>
    </ligand>
</feature>
<dbReference type="CDD" id="cd11318">
    <property type="entry name" value="AmyAc_bac_fung_AmyA"/>
    <property type="match status" value="1"/>
</dbReference>
<feature type="binding site" evidence="8">
    <location>
        <position position="237"/>
    </location>
    <ligand>
        <name>Ca(2+)</name>
        <dbReference type="ChEBI" id="CHEBI:29108"/>
        <label>1</label>
    </ligand>
</feature>
<dbReference type="EMBL" id="FOKK01000005">
    <property type="protein sequence ID" value="SFB17910.1"/>
    <property type="molecule type" value="Genomic_DNA"/>
</dbReference>
<reference evidence="10 11" key="1">
    <citation type="submission" date="2016-10" db="EMBL/GenBank/DDBJ databases">
        <authorList>
            <person name="de Groot N.N."/>
        </authorList>
    </citation>
    <scope>NUCLEOTIDE SEQUENCE [LARGE SCALE GENOMIC DNA]</scope>
    <source>
        <strain evidence="10 11">DSM 23399</strain>
    </source>
</reference>
<feature type="binding site" evidence="8">
    <location>
        <position position="103"/>
    </location>
    <ligand>
        <name>Ca(2+)</name>
        <dbReference type="ChEBI" id="CHEBI:29108"/>
        <label>1</label>
    </ligand>
</feature>
<protein>
    <submittedName>
        <fullName evidence="10">Alpha-amylase</fullName>
    </submittedName>
</protein>